<protein>
    <submittedName>
        <fullName evidence="10">Multidrug transporter</fullName>
    </submittedName>
</protein>
<comment type="similarity">
    <text evidence="8">Belongs to the anion channel-forming bestrophin (TC 1.A.46) family.</text>
</comment>
<gene>
    <name evidence="10" type="ORF">BFS30_19855</name>
</gene>
<dbReference type="KEGG" id="psty:BFS30_19855"/>
<evidence type="ECO:0000256" key="6">
    <source>
        <dbReference type="ARBA" id="ARBA00023065"/>
    </source>
</evidence>
<sequence>MHIGRSYQLKEFLVWTRRTIYWVLLIGAVPTLLYEGLGVKWLAIPWTVVALLGTATAFIVGFKNTQTYNRTWEARQIWGSILNSSRSWGVMSRDFLTHQPHETKQLVYRHFAWLTALRYQMRESRVWENSTNRSNQEYKKFYTIPERETTLDEELAKYLPAAELRYILTTKNRAVQLMSLQSKTIRSLFDRQLLDSYQFVEMERMVKEFYDHQGRSERIKNFPYPRQFATINGFFIKLFCFLLPFGLLKEFDKLNEGMEGIMKGNMVWMVIPFSVLISWVYTSLEVVGESTENPFEGNANDVPISQMSRTIEIDMREMLGETDLPPALQPKNNIIL</sequence>
<dbReference type="Proteomes" id="UP000094313">
    <property type="component" value="Chromosome"/>
</dbReference>
<keyword evidence="5 9" id="KW-1133">Transmembrane helix</keyword>
<dbReference type="PANTHER" id="PTHR33281:SF19">
    <property type="entry name" value="VOLTAGE-DEPENDENT ANION CHANNEL-FORMING PROTEIN YNEE"/>
    <property type="match status" value="1"/>
</dbReference>
<dbReference type="RefSeq" id="WP_069380886.1">
    <property type="nucleotide sequence ID" value="NZ_CP017141.1"/>
</dbReference>
<feature type="transmembrane region" description="Helical" evidence="9">
    <location>
        <begin position="228"/>
        <end position="246"/>
    </location>
</feature>
<keyword evidence="6" id="KW-0406">Ion transport</keyword>
<comment type="subcellular location">
    <subcellularLocation>
        <location evidence="1">Cell membrane</location>
        <topology evidence="1">Multi-pass membrane protein</topology>
    </subcellularLocation>
</comment>
<evidence type="ECO:0000313" key="10">
    <source>
        <dbReference type="EMBL" id="AOM79223.1"/>
    </source>
</evidence>
<keyword evidence="11" id="KW-1185">Reference proteome</keyword>
<dbReference type="AlphaFoldDB" id="A0A1D7QKS8"/>
<dbReference type="GO" id="GO:0005254">
    <property type="term" value="F:chloride channel activity"/>
    <property type="evidence" value="ECO:0007669"/>
    <property type="project" value="InterPro"/>
</dbReference>
<keyword evidence="4 9" id="KW-0812">Transmembrane</keyword>
<evidence type="ECO:0000313" key="11">
    <source>
        <dbReference type="Proteomes" id="UP000094313"/>
    </source>
</evidence>
<evidence type="ECO:0000256" key="9">
    <source>
        <dbReference type="SAM" id="Phobius"/>
    </source>
</evidence>
<proteinExistence type="inferred from homology"/>
<feature type="transmembrane region" description="Helical" evidence="9">
    <location>
        <begin position="43"/>
        <end position="62"/>
    </location>
</feature>
<evidence type="ECO:0000256" key="8">
    <source>
        <dbReference type="ARBA" id="ARBA00034708"/>
    </source>
</evidence>
<evidence type="ECO:0000256" key="4">
    <source>
        <dbReference type="ARBA" id="ARBA00022692"/>
    </source>
</evidence>
<feature type="transmembrane region" description="Helical" evidence="9">
    <location>
        <begin position="266"/>
        <end position="284"/>
    </location>
</feature>
<evidence type="ECO:0000256" key="7">
    <source>
        <dbReference type="ARBA" id="ARBA00023136"/>
    </source>
</evidence>
<evidence type="ECO:0000256" key="1">
    <source>
        <dbReference type="ARBA" id="ARBA00004651"/>
    </source>
</evidence>
<dbReference type="OrthoDB" id="445589at2"/>
<name>A0A1D7QKS8_9SPHI</name>
<feature type="transmembrane region" description="Helical" evidence="9">
    <location>
        <begin position="20"/>
        <end position="37"/>
    </location>
</feature>
<keyword evidence="7 9" id="KW-0472">Membrane</keyword>
<organism evidence="10 11">
    <name type="scientific">Pedobacter steynii</name>
    <dbReference type="NCBI Taxonomy" id="430522"/>
    <lineage>
        <taxon>Bacteria</taxon>
        <taxon>Pseudomonadati</taxon>
        <taxon>Bacteroidota</taxon>
        <taxon>Sphingobacteriia</taxon>
        <taxon>Sphingobacteriales</taxon>
        <taxon>Sphingobacteriaceae</taxon>
        <taxon>Pedobacter</taxon>
    </lineage>
</organism>
<evidence type="ECO:0000256" key="2">
    <source>
        <dbReference type="ARBA" id="ARBA00022448"/>
    </source>
</evidence>
<dbReference type="GO" id="GO:0005886">
    <property type="term" value="C:plasma membrane"/>
    <property type="evidence" value="ECO:0007669"/>
    <property type="project" value="UniProtKB-SubCell"/>
</dbReference>
<keyword evidence="2" id="KW-0813">Transport</keyword>
<keyword evidence="3" id="KW-1003">Cell membrane</keyword>
<evidence type="ECO:0000256" key="3">
    <source>
        <dbReference type="ARBA" id="ARBA00022475"/>
    </source>
</evidence>
<evidence type="ECO:0000256" key="5">
    <source>
        <dbReference type="ARBA" id="ARBA00022989"/>
    </source>
</evidence>
<dbReference type="PANTHER" id="PTHR33281">
    <property type="entry name" value="UPF0187 PROTEIN YNEE"/>
    <property type="match status" value="1"/>
</dbReference>
<reference evidence="10 11" key="1">
    <citation type="submission" date="2016-08" db="EMBL/GenBank/DDBJ databases">
        <authorList>
            <person name="Seilhamer J.J."/>
        </authorList>
    </citation>
    <scope>NUCLEOTIDE SEQUENCE [LARGE SCALE GENOMIC DNA]</scope>
    <source>
        <strain evidence="10 11">DX4</strain>
    </source>
</reference>
<accession>A0A1D7QKS8</accession>
<dbReference type="Pfam" id="PF25539">
    <property type="entry name" value="Bestrophin_2"/>
    <property type="match status" value="1"/>
</dbReference>
<dbReference type="InterPro" id="IPR044669">
    <property type="entry name" value="YneE/VCCN1/2-like"/>
</dbReference>
<dbReference type="EMBL" id="CP017141">
    <property type="protein sequence ID" value="AOM79223.1"/>
    <property type="molecule type" value="Genomic_DNA"/>
</dbReference>